<dbReference type="InterPro" id="IPR001279">
    <property type="entry name" value="Metallo-B-lactamas"/>
</dbReference>
<name>A0A6N8JPE9_9ACTN</name>
<accession>A0A6N8JPE9</accession>
<feature type="domain" description="Metallo-beta-lactamase" evidence="1">
    <location>
        <begin position="27"/>
        <end position="246"/>
    </location>
</feature>
<comment type="caution">
    <text evidence="2">The sequence shown here is derived from an EMBL/GenBank/DDBJ whole genome shotgun (WGS) entry which is preliminary data.</text>
</comment>
<dbReference type="Proteomes" id="UP000463388">
    <property type="component" value="Unassembled WGS sequence"/>
</dbReference>
<gene>
    <name evidence="2" type="ORF">GKZ27_05635</name>
</gene>
<dbReference type="OrthoDB" id="2971563at2"/>
<dbReference type="PANTHER" id="PTHR47619">
    <property type="entry name" value="METALLO-HYDROLASE YYCJ-RELATED"/>
    <property type="match status" value="1"/>
</dbReference>
<protein>
    <submittedName>
        <fullName evidence="2">MBL fold metallo-hydrolase</fullName>
    </submittedName>
</protein>
<evidence type="ECO:0000259" key="1">
    <source>
        <dbReference type="Pfam" id="PF12706"/>
    </source>
</evidence>
<evidence type="ECO:0000313" key="2">
    <source>
        <dbReference type="EMBL" id="MVX60939.1"/>
    </source>
</evidence>
<dbReference type="InterPro" id="IPR052533">
    <property type="entry name" value="WalJ/YycJ-like"/>
</dbReference>
<keyword evidence="3" id="KW-1185">Reference proteome</keyword>
<reference evidence="2 3" key="1">
    <citation type="submission" date="2019-12" db="EMBL/GenBank/DDBJ databases">
        <title>Microbes associate with the intestines of laboratory mice.</title>
        <authorList>
            <person name="Navarre W."/>
            <person name="Wong E."/>
        </authorList>
    </citation>
    <scope>NUCLEOTIDE SEQUENCE [LARGE SCALE GENOMIC DNA]</scope>
    <source>
        <strain evidence="2 3">NM66_B29</strain>
    </source>
</reference>
<dbReference type="SUPFAM" id="SSF56281">
    <property type="entry name" value="Metallo-hydrolase/oxidoreductase"/>
    <property type="match status" value="1"/>
</dbReference>
<keyword evidence="2" id="KW-0378">Hydrolase</keyword>
<sequence length="285" mass="29514">MLKLHILASGSRGNAAIVENGATGAGVLIDCGICKRDFFSRAAEAGFDLAGLEAVVVTHDHGDHVKGMGVVLRGLAKAGVRPTVYASEAVFAASAPLRDAVASVGARFCAFEAGEELVLAGLAVHSFATSHDAAASCGFRFDELASQPVGADGAPPSPTVAAPLDSLGYMTDTGYVTDEAAAALAGVRLLALESNHDGRMLETGPYPYVVKQRIASTRGHLSNAQAADYLRGAAHGDLRHVVALHISQENNTYRLPRETLVAALADAARTVPVSVAYQDRLVTIA</sequence>
<dbReference type="RefSeq" id="WP_160345775.1">
    <property type="nucleotide sequence ID" value="NZ_WSRR01000010.1"/>
</dbReference>
<dbReference type="Gene3D" id="3.60.15.10">
    <property type="entry name" value="Ribonuclease Z/Hydroxyacylglutathione hydrolase-like"/>
    <property type="match status" value="1"/>
</dbReference>
<proteinExistence type="predicted"/>
<dbReference type="GO" id="GO:0016787">
    <property type="term" value="F:hydrolase activity"/>
    <property type="evidence" value="ECO:0007669"/>
    <property type="project" value="UniProtKB-KW"/>
</dbReference>
<organism evidence="2 3">
    <name type="scientific">Adlercreutzia mucosicola</name>
    <dbReference type="NCBI Taxonomy" id="580026"/>
    <lineage>
        <taxon>Bacteria</taxon>
        <taxon>Bacillati</taxon>
        <taxon>Actinomycetota</taxon>
        <taxon>Coriobacteriia</taxon>
        <taxon>Eggerthellales</taxon>
        <taxon>Eggerthellaceae</taxon>
        <taxon>Adlercreutzia</taxon>
    </lineage>
</organism>
<dbReference type="AlphaFoldDB" id="A0A6N8JPE9"/>
<evidence type="ECO:0000313" key="3">
    <source>
        <dbReference type="Proteomes" id="UP000463388"/>
    </source>
</evidence>
<dbReference type="InterPro" id="IPR036866">
    <property type="entry name" value="RibonucZ/Hydroxyglut_hydro"/>
</dbReference>
<dbReference type="PANTHER" id="PTHR47619:SF1">
    <property type="entry name" value="EXODEOXYRIBONUCLEASE WALJ"/>
    <property type="match status" value="1"/>
</dbReference>
<dbReference type="Pfam" id="PF12706">
    <property type="entry name" value="Lactamase_B_2"/>
    <property type="match status" value="1"/>
</dbReference>
<dbReference type="EMBL" id="WSRR01000010">
    <property type="protein sequence ID" value="MVX60939.1"/>
    <property type="molecule type" value="Genomic_DNA"/>
</dbReference>